<feature type="transmembrane region" description="Helical" evidence="6">
    <location>
        <begin position="71"/>
        <end position="94"/>
    </location>
</feature>
<feature type="transmembrane region" description="Helical" evidence="6">
    <location>
        <begin position="12"/>
        <end position="35"/>
    </location>
</feature>
<feature type="transmembrane region" description="Helical" evidence="6">
    <location>
        <begin position="129"/>
        <end position="149"/>
    </location>
</feature>
<feature type="domain" description="EamA" evidence="7">
    <location>
        <begin position="159"/>
        <end position="294"/>
    </location>
</feature>
<evidence type="ECO:0000259" key="7">
    <source>
        <dbReference type="Pfam" id="PF00892"/>
    </source>
</evidence>
<proteinExistence type="inferred from homology"/>
<dbReference type="GO" id="GO:0016020">
    <property type="term" value="C:membrane"/>
    <property type="evidence" value="ECO:0007669"/>
    <property type="project" value="UniProtKB-SubCell"/>
</dbReference>
<dbReference type="RefSeq" id="WP_072427722.1">
    <property type="nucleotide sequence ID" value="NZ_FPKR01000004.1"/>
</dbReference>
<name>A0A1K2HBR9_9NEIS</name>
<evidence type="ECO:0000256" key="3">
    <source>
        <dbReference type="ARBA" id="ARBA00022692"/>
    </source>
</evidence>
<evidence type="ECO:0000313" key="8">
    <source>
        <dbReference type="EMBL" id="SFZ74260.1"/>
    </source>
</evidence>
<dbReference type="EMBL" id="FPKR01000004">
    <property type="protein sequence ID" value="SFZ74260.1"/>
    <property type="molecule type" value="Genomic_DNA"/>
</dbReference>
<dbReference type="InterPro" id="IPR000620">
    <property type="entry name" value="EamA_dom"/>
</dbReference>
<evidence type="ECO:0000256" key="1">
    <source>
        <dbReference type="ARBA" id="ARBA00004141"/>
    </source>
</evidence>
<accession>A0A1K2HBR9</accession>
<evidence type="ECO:0000256" key="2">
    <source>
        <dbReference type="ARBA" id="ARBA00007362"/>
    </source>
</evidence>
<dbReference type="SUPFAM" id="SSF103481">
    <property type="entry name" value="Multidrug resistance efflux transporter EmrE"/>
    <property type="match status" value="2"/>
</dbReference>
<keyword evidence="3 6" id="KW-0812">Transmembrane</keyword>
<feature type="transmembrane region" description="Helical" evidence="6">
    <location>
        <begin position="41"/>
        <end position="59"/>
    </location>
</feature>
<feature type="transmembrane region" description="Helical" evidence="6">
    <location>
        <begin position="100"/>
        <end position="120"/>
    </location>
</feature>
<feature type="transmembrane region" description="Helical" evidence="6">
    <location>
        <begin position="252"/>
        <end position="271"/>
    </location>
</feature>
<gene>
    <name evidence="8" type="ORF">SAMN02745887_01187</name>
</gene>
<sequence>MSDSKPIAPLYLKLVLTMAIWGGTFIVGRVLAQALPAMSIAFWRFVAATLCLFLLLWRSPEGLRWPTRSQWLWATALGLSGVFAYNLFFFFGLAQIPASRAALLVALNPIMVAVVSSLLLGQALGRRRWLGVLCSLFGAVTVISHGDYASILREGIGQGELLILGCCVSWVIYTLFGRSAMHHFSSLAATAWAAMIGCALLGLAAAWRGELNSPLALDASQWAGVFYLGGLGTAAAFVWYSDGIKAVGAAKTIVFTNLVPVFAVLSSIVLLGEALSLPALLGGAAVVGGVWLTNSR</sequence>
<keyword evidence="4 6" id="KW-1133">Transmembrane helix</keyword>
<dbReference type="PANTHER" id="PTHR32322:SF2">
    <property type="entry name" value="EAMA DOMAIN-CONTAINING PROTEIN"/>
    <property type="match status" value="1"/>
</dbReference>
<dbReference type="Pfam" id="PF00892">
    <property type="entry name" value="EamA"/>
    <property type="match status" value="2"/>
</dbReference>
<dbReference type="OrthoDB" id="5186724at2"/>
<dbReference type="PANTHER" id="PTHR32322">
    <property type="entry name" value="INNER MEMBRANE TRANSPORTER"/>
    <property type="match status" value="1"/>
</dbReference>
<organism evidence="8 9">
    <name type="scientific">Chitinimonas taiwanensis DSM 18899</name>
    <dbReference type="NCBI Taxonomy" id="1121279"/>
    <lineage>
        <taxon>Bacteria</taxon>
        <taxon>Pseudomonadati</taxon>
        <taxon>Pseudomonadota</taxon>
        <taxon>Betaproteobacteria</taxon>
        <taxon>Neisseriales</taxon>
        <taxon>Chitinibacteraceae</taxon>
        <taxon>Chitinimonas</taxon>
    </lineage>
</organism>
<evidence type="ECO:0000313" key="9">
    <source>
        <dbReference type="Proteomes" id="UP000186513"/>
    </source>
</evidence>
<comment type="subcellular location">
    <subcellularLocation>
        <location evidence="1">Membrane</location>
        <topology evidence="1">Multi-pass membrane protein</topology>
    </subcellularLocation>
</comment>
<feature type="domain" description="EamA" evidence="7">
    <location>
        <begin position="12"/>
        <end position="142"/>
    </location>
</feature>
<comment type="similarity">
    <text evidence="2">Belongs to the EamA transporter family.</text>
</comment>
<feature type="transmembrane region" description="Helical" evidence="6">
    <location>
        <begin position="187"/>
        <end position="207"/>
    </location>
</feature>
<evidence type="ECO:0000256" key="4">
    <source>
        <dbReference type="ARBA" id="ARBA00022989"/>
    </source>
</evidence>
<dbReference type="InterPro" id="IPR037185">
    <property type="entry name" value="EmrE-like"/>
</dbReference>
<keyword evidence="5 6" id="KW-0472">Membrane</keyword>
<dbReference type="InterPro" id="IPR050638">
    <property type="entry name" value="AA-Vitamin_Transporters"/>
</dbReference>
<protein>
    <submittedName>
        <fullName evidence="8">Threonine/homoserine efflux transporter RhtA</fullName>
    </submittedName>
</protein>
<feature type="transmembrane region" description="Helical" evidence="6">
    <location>
        <begin position="155"/>
        <end position="175"/>
    </location>
</feature>
<dbReference type="Gene3D" id="1.10.3730.20">
    <property type="match status" value="1"/>
</dbReference>
<feature type="transmembrane region" description="Helical" evidence="6">
    <location>
        <begin position="219"/>
        <end position="240"/>
    </location>
</feature>
<dbReference type="Proteomes" id="UP000186513">
    <property type="component" value="Unassembled WGS sequence"/>
</dbReference>
<evidence type="ECO:0000256" key="5">
    <source>
        <dbReference type="ARBA" id="ARBA00023136"/>
    </source>
</evidence>
<reference evidence="8 9" key="1">
    <citation type="submission" date="2016-11" db="EMBL/GenBank/DDBJ databases">
        <authorList>
            <person name="Jaros S."/>
            <person name="Januszkiewicz K."/>
            <person name="Wedrychowicz H."/>
        </authorList>
    </citation>
    <scope>NUCLEOTIDE SEQUENCE [LARGE SCALE GENOMIC DNA]</scope>
    <source>
        <strain evidence="8 9">DSM 18899</strain>
    </source>
</reference>
<feature type="transmembrane region" description="Helical" evidence="6">
    <location>
        <begin position="277"/>
        <end position="294"/>
    </location>
</feature>
<dbReference type="STRING" id="1121279.SAMN02745887_01187"/>
<evidence type="ECO:0000256" key="6">
    <source>
        <dbReference type="SAM" id="Phobius"/>
    </source>
</evidence>
<keyword evidence="9" id="KW-1185">Reference proteome</keyword>
<dbReference type="AlphaFoldDB" id="A0A1K2HBR9"/>